<evidence type="ECO:0000313" key="1">
    <source>
        <dbReference type="EMBL" id="ATB31253.1"/>
    </source>
</evidence>
<proteinExistence type="predicted"/>
<reference evidence="1 2" key="1">
    <citation type="submission" date="2017-06" db="EMBL/GenBank/DDBJ databases">
        <authorList>
            <person name="Kim H.J."/>
            <person name="Triplett B.A."/>
        </authorList>
    </citation>
    <scope>NUCLEOTIDE SEQUENCE [LARGE SCALE GENOMIC DNA]</scope>
    <source>
        <strain evidence="1 2">DSM 14713</strain>
    </source>
</reference>
<sequence length="303" mass="34172">MRALVPHIRIQEESGVSLLRDGLSLCFYVRHPHREIARAVAHSLDVYVRAIGPGTLCRFFDADGYSQPLDEFEWSRIRREVLEESWASFDLWDTSGSEALYRAEYSGAPLGDPVLAERPHASCALSFWLPTEYLEEHGPERLRELALELAAPLPLCFGQVGFSFNGWTDLLGVLRLIRELCFRYPGMDIPEFSWLSWKLGDRVRGPSWMTFLGQPVLGELGGAEGLRSRLSSPGTTVQALEGARAVVTLGSAPDAGDTEQGNVLPAYRELARVLEPWLYRGPDDNSLDFTAEDMRRWERRFLD</sequence>
<dbReference type="Proteomes" id="UP000217289">
    <property type="component" value="Chromosome"/>
</dbReference>
<dbReference type="InterPro" id="IPR021815">
    <property type="entry name" value="TsiV"/>
</dbReference>
<accession>A0A250IJ63</accession>
<organism evidence="1 2">
    <name type="scientific">Melittangium boletus DSM 14713</name>
    <dbReference type="NCBI Taxonomy" id="1294270"/>
    <lineage>
        <taxon>Bacteria</taxon>
        <taxon>Pseudomonadati</taxon>
        <taxon>Myxococcota</taxon>
        <taxon>Myxococcia</taxon>
        <taxon>Myxococcales</taxon>
        <taxon>Cystobacterineae</taxon>
        <taxon>Archangiaceae</taxon>
        <taxon>Melittangium</taxon>
    </lineage>
</organism>
<evidence type="ECO:0008006" key="3">
    <source>
        <dbReference type="Google" id="ProtNLM"/>
    </source>
</evidence>
<protein>
    <recommendedName>
        <fullName evidence="3">DUF3396 domain-containing protein</fullName>
    </recommendedName>
</protein>
<keyword evidence="2" id="KW-1185">Reference proteome</keyword>
<evidence type="ECO:0000313" key="2">
    <source>
        <dbReference type="Proteomes" id="UP000217289"/>
    </source>
</evidence>
<dbReference type="KEGG" id="mbd:MEBOL_004715"/>
<dbReference type="Pfam" id="PF11876">
    <property type="entry name" value="TsiV"/>
    <property type="match status" value="1"/>
</dbReference>
<dbReference type="AlphaFoldDB" id="A0A250IJ63"/>
<gene>
    <name evidence="1" type="ORF">MEBOL_004715</name>
</gene>
<name>A0A250IJ63_9BACT</name>
<dbReference type="EMBL" id="CP022163">
    <property type="protein sequence ID" value="ATB31253.1"/>
    <property type="molecule type" value="Genomic_DNA"/>
</dbReference>